<reference evidence="2 3" key="1">
    <citation type="submission" date="2016-10" db="EMBL/GenBank/DDBJ databases">
        <authorList>
            <person name="Varghese N."/>
            <person name="Submissions S."/>
        </authorList>
    </citation>
    <scope>NUCLEOTIDE SEQUENCE [LARGE SCALE GENOMIC DNA]</scope>
    <source>
        <strain evidence="2 3">DSM 13796</strain>
    </source>
</reference>
<dbReference type="Pfam" id="PF13040">
    <property type="entry name" value="Fur_reg_FbpB"/>
    <property type="match status" value="1"/>
</dbReference>
<organism evidence="2 3">
    <name type="scientific">Priestia endophytica DSM 13796</name>
    <dbReference type="NCBI Taxonomy" id="1121089"/>
    <lineage>
        <taxon>Bacteria</taxon>
        <taxon>Bacillati</taxon>
        <taxon>Bacillota</taxon>
        <taxon>Bacilli</taxon>
        <taxon>Bacillales</taxon>
        <taxon>Bacillaceae</taxon>
        <taxon>Priestia</taxon>
    </lineage>
</organism>
<keyword evidence="3" id="KW-1185">Reference proteome</keyword>
<dbReference type="Proteomes" id="UP000182762">
    <property type="component" value="Unassembled WGS sequence"/>
</dbReference>
<comment type="caution">
    <text evidence="2">The sequence shown here is derived from an EMBL/GenBank/DDBJ whole genome shotgun (WGS) entry which is preliminary data.</text>
</comment>
<keyword evidence="1" id="KW-0175">Coiled coil</keyword>
<evidence type="ECO:0000313" key="3">
    <source>
        <dbReference type="Proteomes" id="UP000182762"/>
    </source>
</evidence>
<dbReference type="RefSeq" id="WP_074842864.1">
    <property type="nucleotide sequence ID" value="NZ_FOXX01000010.1"/>
</dbReference>
<dbReference type="EMBL" id="FOXX01000010">
    <property type="protein sequence ID" value="SFQ80769.1"/>
    <property type="molecule type" value="Genomic_DNA"/>
</dbReference>
<evidence type="ECO:0000313" key="2">
    <source>
        <dbReference type="EMBL" id="SFQ80769.1"/>
    </source>
</evidence>
<evidence type="ECO:0000256" key="1">
    <source>
        <dbReference type="SAM" id="Coils"/>
    </source>
</evidence>
<sequence>MINRQLQNKKTFKELVKENREALLQDKQALERIEKRIEKRHEFLNKY</sequence>
<dbReference type="GeneID" id="93712259"/>
<accession>A0A1I6BIL1</accession>
<feature type="coiled-coil region" evidence="1">
    <location>
        <begin position="13"/>
        <end position="40"/>
    </location>
</feature>
<dbReference type="InterPro" id="IPR025004">
    <property type="entry name" value="SenN/SenS"/>
</dbReference>
<proteinExistence type="predicted"/>
<protein>
    <submittedName>
        <fullName evidence="2">Fur-regulated basic protein B</fullName>
    </submittedName>
</protein>
<name>A0A1I6BIL1_9BACI</name>
<gene>
    <name evidence="2" type="ORF">SAMN02745910_03667</name>
</gene>